<dbReference type="STRING" id="1838285.SCAL_001338"/>
<comment type="catalytic activity">
    <reaction evidence="1">
        <text>acetate + ATP + CoA = acetyl-CoA + ADP + phosphate</text>
        <dbReference type="Rhea" id="RHEA:15081"/>
        <dbReference type="ChEBI" id="CHEBI:30089"/>
        <dbReference type="ChEBI" id="CHEBI:30616"/>
        <dbReference type="ChEBI" id="CHEBI:43474"/>
        <dbReference type="ChEBI" id="CHEBI:57287"/>
        <dbReference type="ChEBI" id="CHEBI:57288"/>
        <dbReference type="ChEBI" id="CHEBI:456216"/>
        <dbReference type="EC" id="6.2.1.13"/>
    </reaction>
</comment>
<evidence type="ECO:0000256" key="10">
    <source>
        <dbReference type="ARBA" id="ARBA00022842"/>
    </source>
</evidence>
<dbReference type="FunFam" id="3.40.50.261:FF:000003">
    <property type="entry name" value="ATP-citrate synthase subunit"/>
    <property type="match status" value="1"/>
</dbReference>
<dbReference type="FunFam" id="1.10.230.10:FF:000005">
    <property type="entry name" value="ATP-citrate synthase subunit 1"/>
    <property type="match status" value="1"/>
</dbReference>
<dbReference type="SUPFAM" id="SSF48256">
    <property type="entry name" value="Citrate synthase"/>
    <property type="match status" value="1"/>
</dbReference>
<evidence type="ECO:0000256" key="6">
    <source>
        <dbReference type="ARBA" id="ARBA00022679"/>
    </source>
</evidence>
<keyword evidence="8" id="KW-0547">Nucleotide-binding</keyword>
<evidence type="ECO:0000256" key="7">
    <source>
        <dbReference type="ARBA" id="ARBA00022723"/>
    </source>
</evidence>
<comment type="caution">
    <text evidence="13">The sequence shown here is derived from an EMBL/GenBank/DDBJ whole genome shotgun (WGS) entry which is preliminary data.</text>
</comment>
<evidence type="ECO:0000256" key="9">
    <source>
        <dbReference type="ARBA" id="ARBA00022840"/>
    </source>
</evidence>
<dbReference type="GO" id="GO:0006633">
    <property type="term" value="P:fatty acid biosynthetic process"/>
    <property type="evidence" value="ECO:0007669"/>
    <property type="project" value="TreeGrafter"/>
</dbReference>
<dbReference type="InterPro" id="IPR002020">
    <property type="entry name" value="Citrate_synthase"/>
</dbReference>
<keyword evidence="3" id="KW-0963">Cytoplasm</keyword>
<comment type="subcellular location">
    <subcellularLocation>
        <location evidence="2">Cytoplasm</location>
    </subcellularLocation>
</comment>
<organism evidence="13 14">
    <name type="scientific">Candidatus Syntropharchaeum caldarium</name>
    <dbReference type="NCBI Taxonomy" id="1838285"/>
    <lineage>
        <taxon>Archaea</taxon>
        <taxon>Methanobacteriati</taxon>
        <taxon>Methanobacteriota</taxon>
        <taxon>Stenosarchaea group</taxon>
        <taxon>Methanomicrobia</taxon>
        <taxon>Methanosarcinales</taxon>
        <taxon>ANME-2 cluster</taxon>
        <taxon>Candidatus Syntropharchaeum</taxon>
    </lineage>
</organism>
<dbReference type="PANTHER" id="PTHR23118:SF42">
    <property type="entry name" value="ATP-CITRATE SYNTHASE"/>
    <property type="match status" value="1"/>
</dbReference>
<dbReference type="Pfam" id="PF00285">
    <property type="entry name" value="Citrate_synt"/>
    <property type="match status" value="1"/>
</dbReference>
<dbReference type="GO" id="GO:0046872">
    <property type="term" value="F:metal ion binding"/>
    <property type="evidence" value="ECO:0007669"/>
    <property type="project" value="UniProtKB-KW"/>
</dbReference>
<evidence type="ECO:0000313" key="13">
    <source>
        <dbReference type="EMBL" id="OFV67420.1"/>
    </source>
</evidence>
<dbReference type="InterPro" id="IPR016102">
    <property type="entry name" value="Succinyl-CoA_synth-like"/>
</dbReference>
<dbReference type="PANTHER" id="PTHR23118">
    <property type="entry name" value="ATP-CITRATE SYNTHASE"/>
    <property type="match status" value="1"/>
</dbReference>
<reference evidence="13" key="1">
    <citation type="submission" date="2016-05" db="EMBL/GenBank/DDBJ databases">
        <title>Microbial consortia oxidize butane by reversing methanogenesis.</title>
        <authorList>
            <person name="Laso-Perez R."/>
            <person name="Richter M."/>
            <person name="Wegener G."/>
            <person name="Musat F."/>
        </authorList>
    </citation>
    <scope>NUCLEOTIDE SEQUENCE [LARGE SCALE GENOMIC DNA]</scope>
    <source>
        <strain evidence="13">BOX2</strain>
    </source>
</reference>
<dbReference type="PRINTS" id="PR01798">
    <property type="entry name" value="SCOASYNTHASE"/>
</dbReference>
<evidence type="ECO:0000313" key="14">
    <source>
        <dbReference type="Proteomes" id="UP000186940"/>
    </source>
</evidence>
<dbReference type="AlphaFoldDB" id="A0A1F2P7X4"/>
<dbReference type="GO" id="GO:0016829">
    <property type="term" value="F:lyase activity"/>
    <property type="evidence" value="ECO:0007669"/>
    <property type="project" value="UniProtKB-KW"/>
</dbReference>
<dbReference type="Gene3D" id="1.10.580.10">
    <property type="entry name" value="Citrate Synthase, domain 1"/>
    <property type="match status" value="1"/>
</dbReference>
<dbReference type="InterPro" id="IPR017440">
    <property type="entry name" value="Cit_synth/succinyl-CoA_lig_AS"/>
</dbReference>
<keyword evidence="10" id="KW-0460">Magnesium</keyword>
<evidence type="ECO:0000256" key="5">
    <source>
        <dbReference type="ARBA" id="ARBA00022553"/>
    </source>
</evidence>
<proteinExistence type="predicted"/>
<evidence type="ECO:0000256" key="8">
    <source>
        <dbReference type="ARBA" id="ARBA00022741"/>
    </source>
</evidence>
<dbReference type="PROSITE" id="PS01217">
    <property type="entry name" value="SUCCINYL_COA_LIG_3"/>
    <property type="match status" value="1"/>
</dbReference>
<dbReference type="GO" id="GO:0005524">
    <property type="term" value="F:ATP binding"/>
    <property type="evidence" value="ECO:0007669"/>
    <property type="project" value="UniProtKB-KW"/>
</dbReference>
<dbReference type="InterPro" id="IPR016142">
    <property type="entry name" value="Citrate_synth-like_lrg_a-sub"/>
</dbReference>
<evidence type="ECO:0000256" key="2">
    <source>
        <dbReference type="ARBA" id="ARBA00004496"/>
    </source>
</evidence>
<dbReference type="Proteomes" id="UP000186940">
    <property type="component" value="Unassembled WGS sequence"/>
</dbReference>
<dbReference type="Gene3D" id="1.10.230.10">
    <property type="entry name" value="Cytochrome P450-Terp, domain 2"/>
    <property type="match status" value="1"/>
</dbReference>
<dbReference type="PROSITE" id="PS00399">
    <property type="entry name" value="SUCCINYL_COA_LIG_2"/>
    <property type="match status" value="1"/>
</dbReference>
<keyword evidence="9" id="KW-0067">ATP-binding</keyword>
<dbReference type="Gene3D" id="3.40.50.720">
    <property type="entry name" value="NAD(P)-binding Rossmann-like Domain"/>
    <property type="match status" value="1"/>
</dbReference>
<keyword evidence="7" id="KW-0479">Metal-binding</keyword>
<dbReference type="InterPro" id="IPR016143">
    <property type="entry name" value="Citrate_synth-like_sm_a-sub"/>
</dbReference>
<protein>
    <submittedName>
        <fullName evidence="13">ATP:citrate lyase</fullName>
    </submittedName>
</protein>
<keyword evidence="5" id="KW-0597">Phosphoprotein</keyword>
<evidence type="ECO:0000256" key="11">
    <source>
        <dbReference type="ARBA" id="ARBA00023098"/>
    </source>
</evidence>
<dbReference type="EMBL" id="LYOS01000004">
    <property type="protein sequence ID" value="OFV67420.1"/>
    <property type="molecule type" value="Genomic_DNA"/>
</dbReference>
<dbReference type="InterPro" id="IPR033847">
    <property type="entry name" value="Citrt_syn/SCS-alpha_CS"/>
</dbReference>
<keyword evidence="6" id="KW-0808">Transferase</keyword>
<dbReference type="GO" id="GO:0006085">
    <property type="term" value="P:acetyl-CoA biosynthetic process"/>
    <property type="evidence" value="ECO:0007669"/>
    <property type="project" value="TreeGrafter"/>
</dbReference>
<dbReference type="GO" id="GO:0043758">
    <property type="term" value="F:acetate-CoA ligase (ADP-forming) activity"/>
    <property type="evidence" value="ECO:0007669"/>
    <property type="project" value="UniProtKB-EC"/>
</dbReference>
<feature type="domain" description="CoA-binding" evidence="12">
    <location>
        <begin position="6"/>
        <end position="114"/>
    </location>
</feature>
<dbReference type="GO" id="GO:0003878">
    <property type="term" value="F:ATP citrate synthase activity"/>
    <property type="evidence" value="ECO:0007669"/>
    <property type="project" value="TreeGrafter"/>
</dbReference>
<evidence type="ECO:0000259" key="12">
    <source>
        <dbReference type="SMART" id="SM00881"/>
    </source>
</evidence>
<accession>A0A1F2P7X4</accession>
<dbReference type="InterPro" id="IPR036291">
    <property type="entry name" value="NAD(P)-bd_dom_sf"/>
</dbReference>
<dbReference type="Pfam" id="PF02629">
    <property type="entry name" value="CoA_binding"/>
    <property type="match status" value="1"/>
</dbReference>
<dbReference type="PROSITE" id="PS01216">
    <property type="entry name" value="SUCCINYL_COA_LIG_1"/>
    <property type="match status" value="1"/>
</dbReference>
<dbReference type="SUPFAM" id="SSF51735">
    <property type="entry name" value="NAD(P)-binding Rossmann-fold domains"/>
    <property type="match status" value="1"/>
</dbReference>
<dbReference type="Gene3D" id="3.40.50.261">
    <property type="entry name" value="Succinyl-CoA synthetase domains"/>
    <property type="match status" value="1"/>
</dbReference>
<dbReference type="InterPro" id="IPR017866">
    <property type="entry name" value="Succ-CoA_synthase_bsu_CS"/>
</dbReference>
<keyword evidence="14" id="KW-1185">Reference proteome</keyword>
<dbReference type="SMART" id="SM00881">
    <property type="entry name" value="CoA_binding"/>
    <property type="match status" value="1"/>
</dbReference>
<evidence type="ECO:0000256" key="4">
    <source>
        <dbReference type="ARBA" id="ARBA00022516"/>
    </source>
</evidence>
<dbReference type="Pfam" id="PF00549">
    <property type="entry name" value="Ligase_CoA"/>
    <property type="match status" value="1"/>
</dbReference>
<dbReference type="InterPro" id="IPR003781">
    <property type="entry name" value="CoA-bd"/>
</dbReference>
<keyword evidence="13" id="KW-0456">Lyase</keyword>
<evidence type="ECO:0000256" key="1">
    <source>
        <dbReference type="ARBA" id="ARBA00001619"/>
    </source>
</evidence>
<sequence length="613" mass="67084">MMDYELFTKDTKSIIYGLQTNAIQRMLDFDYACRREVPSVAAIVNPGRRGLHKAFFGTDEILIPIYPNLKEAASNHRDADVVVNFASFRSAYPTTMEALDIESIRTVVIIAEGVPERRAREIIAKAKKKNKMVIGPATVGGIRAGAFKIGNTAGTIENIIESKLHRPGSVGFVSKSGGMSNEMYNIIARNTDGLFEGIAIGGDRFPGSTLIDHILRFEANPEIKIIACLGEVGGLDEYQIVDALKSGKITKPLVIWVTGTCAKVLPGEVQFGHAGAMAGSELESADAKNAALKEAGAIVPESFDDYGERLREVYERLKNEGVIPDREEITPPPIPIDYNTAVSEGLVRKPTNFICTISDDRGEEATYGNTPISEFVEGGKGIGDVIGMLWFKKELPPYATRFIELVLMTIADHGPAVSGAHNTIVAARAGKDLVSSLVSGVLTIGPRFGGAINDAAKYFRDAYNRGLKPEAFVREMKQKNINIPGIGHRIKSVQNPDKRVELLVKYARETFPSTEYLDYALQVEAVTTAKKNNLILNVDGCIGVLFLDLMKSSGVFTEEEIQEVVDLGYLNGLFVLGRSIGLIGHALDQYRLKERLYRHPQDDILYLAREGGK</sequence>
<keyword evidence="4" id="KW-0444">Lipid biosynthesis</keyword>
<evidence type="ECO:0000256" key="3">
    <source>
        <dbReference type="ARBA" id="ARBA00022490"/>
    </source>
</evidence>
<keyword evidence="11" id="KW-0443">Lipid metabolism</keyword>
<gene>
    <name evidence="13" type="ORF">SCAL_001338</name>
</gene>
<name>A0A1F2P7X4_9EURY</name>
<dbReference type="InterPro" id="IPR005811">
    <property type="entry name" value="SUCC_ACL_C"/>
</dbReference>
<dbReference type="InterPro" id="IPR036969">
    <property type="entry name" value="Citrate_synthase_sf"/>
</dbReference>
<dbReference type="PATRIC" id="fig|1838285.3.peg.1359"/>
<dbReference type="GO" id="GO:0005829">
    <property type="term" value="C:cytosol"/>
    <property type="evidence" value="ECO:0007669"/>
    <property type="project" value="TreeGrafter"/>
</dbReference>
<dbReference type="CDD" id="cd06100">
    <property type="entry name" value="CCL_ACL-C"/>
    <property type="match status" value="1"/>
</dbReference>